<evidence type="ECO:0000313" key="2">
    <source>
        <dbReference type="Proteomes" id="UP000244932"/>
    </source>
</evidence>
<sequence>MAALVGLAGCAAETAPTQPATPDVAQAVVERILAMDCQELAATERLLGLVAQGETLARTLLATGQLEGVGISEGLIGQSAEARGQTQRLIDFTQLIKLCALRG</sequence>
<evidence type="ECO:0008006" key="3">
    <source>
        <dbReference type="Google" id="ProtNLM"/>
    </source>
</evidence>
<dbReference type="Proteomes" id="UP000244932">
    <property type="component" value="Unassembled WGS sequence"/>
</dbReference>
<gene>
    <name evidence="1" type="ORF">POI8812_02773</name>
</gene>
<evidence type="ECO:0000313" key="1">
    <source>
        <dbReference type="EMBL" id="SPF30436.1"/>
    </source>
</evidence>
<accession>A0A2R8ADW7</accession>
<reference evidence="1 2" key="1">
    <citation type="submission" date="2018-03" db="EMBL/GenBank/DDBJ databases">
        <authorList>
            <person name="Keele B.F."/>
        </authorList>
    </citation>
    <scope>NUCLEOTIDE SEQUENCE [LARGE SCALE GENOMIC DNA]</scope>
    <source>
        <strain evidence="1 2">CeCT 8812</strain>
    </source>
</reference>
<name>A0A2R8ADW7_9RHOB</name>
<dbReference type="EMBL" id="OMKW01000003">
    <property type="protein sequence ID" value="SPF30436.1"/>
    <property type="molecule type" value="Genomic_DNA"/>
</dbReference>
<keyword evidence="2" id="KW-1185">Reference proteome</keyword>
<dbReference type="RefSeq" id="WP_108783122.1">
    <property type="nucleotide sequence ID" value="NZ_OMKW01000003.1"/>
</dbReference>
<protein>
    <recommendedName>
        <fullName evidence="3">Lipoprotein</fullName>
    </recommendedName>
</protein>
<organism evidence="1 2">
    <name type="scientific">Pontivivens insulae</name>
    <dbReference type="NCBI Taxonomy" id="1639689"/>
    <lineage>
        <taxon>Bacteria</taxon>
        <taxon>Pseudomonadati</taxon>
        <taxon>Pseudomonadota</taxon>
        <taxon>Alphaproteobacteria</taxon>
        <taxon>Rhodobacterales</taxon>
        <taxon>Paracoccaceae</taxon>
        <taxon>Pontivivens</taxon>
    </lineage>
</organism>
<dbReference type="AlphaFoldDB" id="A0A2R8ADW7"/>
<proteinExistence type="predicted"/>